<accession>A0ABW0HM45</accession>
<dbReference type="EMBL" id="JBHSMI010000011">
    <property type="protein sequence ID" value="MFC5402295.1"/>
    <property type="molecule type" value="Genomic_DNA"/>
</dbReference>
<evidence type="ECO:0000313" key="1">
    <source>
        <dbReference type="EMBL" id="MFC5402295.1"/>
    </source>
</evidence>
<gene>
    <name evidence="1" type="ORF">ACFPOF_06060</name>
</gene>
<dbReference type="SUPFAM" id="SSF50118">
    <property type="entry name" value="Cell growth inhibitor/plasmid maintenance toxic component"/>
    <property type="match status" value="1"/>
</dbReference>
<reference evidence="2" key="1">
    <citation type="journal article" date="2019" name="Int. J. Syst. Evol. Microbiol.">
        <title>The Global Catalogue of Microorganisms (GCM) 10K type strain sequencing project: providing services to taxonomists for standard genome sequencing and annotation.</title>
        <authorList>
            <consortium name="The Broad Institute Genomics Platform"/>
            <consortium name="The Broad Institute Genome Sequencing Center for Infectious Disease"/>
            <person name="Wu L."/>
            <person name="Ma J."/>
        </authorList>
    </citation>
    <scope>NUCLEOTIDE SEQUENCE [LARGE SCALE GENOMIC DNA]</scope>
    <source>
        <strain evidence="2">CGMCC 1.18575</strain>
    </source>
</reference>
<dbReference type="RefSeq" id="WP_378130616.1">
    <property type="nucleotide sequence ID" value="NZ_JBHSMI010000011.1"/>
</dbReference>
<keyword evidence="2" id="KW-1185">Reference proteome</keyword>
<organism evidence="1 2">
    <name type="scientific">Cohnella soli</name>
    <dbReference type="NCBI Taxonomy" id="425005"/>
    <lineage>
        <taxon>Bacteria</taxon>
        <taxon>Bacillati</taxon>
        <taxon>Bacillota</taxon>
        <taxon>Bacilli</taxon>
        <taxon>Bacillales</taxon>
        <taxon>Paenibacillaceae</taxon>
        <taxon>Cohnella</taxon>
    </lineage>
</organism>
<proteinExistence type="predicted"/>
<evidence type="ECO:0000313" key="2">
    <source>
        <dbReference type="Proteomes" id="UP001596113"/>
    </source>
</evidence>
<dbReference type="InterPro" id="IPR011067">
    <property type="entry name" value="Plasmid_toxin/cell-grow_inhib"/>
</dbReference>
<dbReference type="Proteomes" id="UP001596113">
    <property type="component" value="Unassembled WGS sequence"/>
</dbReference>
<dbReference type="Gene3D" id="2.30.30.110">
    <property type="match status" value="1"/>
</dbReference>
<sequence length="329" mass="37403">MLDNFLKDLLNMSQTEKMELLQLYQELMRDQQLKLLTKTIASITDDACTPAYIKKDTLDRVGRYVVAAKQHTRVEKSSGQHEPILEKYMVIKVNFAGLGSELDSTHYGIVWETGRRRDHVSIIPTTSFKQESTIETGESFNIGKVDFLDKETVVMMNQITSVSRKRITGSVRHYDPGSKRPLIVKLSDDQKKRIHDGFRVYGLEEQTLYNKYIKNSHADTLPVLADPEMQYSHLFRPVIEISNTKDLLVYKLYDDAREYRLERKSFSLTGSTRVEALKNWVEATATLDPADPTKKTYSVTRDDARRSAYAVIQTAIAVAATPAPSPTGS</sequence>
<name>A0ABW0HM45_9BACL</name>
<comment type="caution">
    <text evidence="1">The sequence shown here is derived from an EMBL/GenBank/DDBJ whole genome shotgun (WGS) entry which is preliminary data.</text>
</comment>
<protein>
    <submittedName>
        <fullName evidence="1">Uncharacterized protein</fullName>
    </submittedName>
</protein>